<sequence>MKDWKLRKDHHLDQQPILPHQVQFIANLSRHHHPRSQQPHPRPRHPCRRQPWPPDPGSLPHPPWHPVAHRRLPPTSVRPLPRANMARHDPRLQRAPATQEEVAEVHCHCPRRINRRRHENRGTAAWQQRAGRQPTRNRLFRRNRSNNNRSSRSVRPDRPDFVPLPWRKIALRRWEPRSAAPAKTPTTRRALASG</sequence>
<dbReference type="EMBL" id="HBUE01189350">
    <property type="protein sequence ID" value="CAG6524273.1"/>
    <property type="molecule type" value="Transcribed_RNA"/>
</dbReference>
<dbReference type="AlphaFoldDB" id="A0A8D8JLR0"/>
<organism evidence="2">
    <name type="scientific">Culex pipiens</name>
    <name type="common">House mosquito</name>
    <dbReference type="NCBI Taxonomy" id="7175"/>
    <lineage>
        <taxon>Eukaryota</taxon>
        <taxon>Metazoa</taxon>
        <taxon>Ecdysozoa</taxon>
        <taxon>Arthropoda</taxon>
        <taxon>Hexapoda</taxon>
        <taxon>Insecta</taxon>
        <taxon>Pterygota</taxon>
        <taxon>Neoptera</taxon>
        <taxon>Endopterygota</taxon>
        <taxon>Diptera</taxon>
        <taxon>Nematocera</taxon>
        <taxon>Culicoidea</taxon>
        <taxon>Culicidae</taxon>
        <taxon>Culicinae</taxon>
        <taxon>Culicini</taxon>
        <taxon>Culex</taxon>
        <taxon>Culex</taxon>
    </lineage>
</organism>
<feature type="compositionally biased region" description="Low complexity" evidence="1">
    <location>
        <begin position="177"/>
        <end position="194"/>
    </location>
</feature>
<accession>A0A8D8JLR0</accession>
<feature type="compositionally biased region" description="Pro residues" evidence="1">
    <location>
        <begin position="51"/>
        <end position="65"/>
    </location>
</feature>
<reference evidence="2" key="1">
    <citation type="submission" date="2021-05" db="EMBL/GenBank/DDBJ databases">
        <authorList>
            <person name="Alioto T."/>
            <person name="Alioto T."/>
            <person name="Gomez Garrido J."/>
        </authorList>
    </citation>
    <scope>NUCLEOTIDE SEQUENCE</scope>
</reference>
<feature type="region of interest" description="Disordered" evidence="1">
    <location>
        <begin position="30"/>
        <end position="87"/>
    </location>
</feature>
<feature type="compositionally biased region" description="Basic residues" evidence="1">
    <location>
        <begin position="30"/>
        <end position="48"/>
    </location>
</feature>
<feature type="region of interest" description="Disordered" evidence="1">
    <location>
        <begin position="115"/>
        <end position="194"/>
    </location>
</feature>
<evidence type="ECO:0000313" key="2">
    <source>
        <dbReference type="EMBL" id="CAG6575954.1"/>
    </source>
</evidence>
<evidence type="ECO:0000256" key="1">
    <source>
        <dbReference type="SAM" id="MobiDB-lite"/>
    </source>
</evidence>
<dbReference type="EMBL" id="HBUE01295159">
    <property type="protein sequence ID" value="CAG6575954.1"/>
    <property type="molecule type" value="Transcribed_RNA"/>
</dbReference>
<proteinExistence type="predicted"/>
<protein>
    <submittedName>
        <fullName evidence="2">(northern house mosquito) hypothetical protein</fullName>
    </submittedName>
</protein>
<name>A0A8D8JLR0_CULPI</name>